<keyword evidence="3" id="KW-1185">Reference proteome</keyword>
<sequence>MGGDYPPASWVEATKGVGVVSPAICSDAADAAVRNTRRRPARLRPDVPQTPADGTLRGDDTTRSSMETHRNGHLLPCAWRGAGKPLIKPKPNIDRVTGDDVTVSGTRARARAVRRARQARDARRSATYIDVSASRVGIEAAEGVMVTAEPSVWDDSSDHHTLPTHPSHT</sequence>
<gene>
    <name evidence="2" type="ORF">chiPu_0001028</name>
</gene>
<name>A0A401RWV5_CHIPU</name>
<accession>A0A401RWV5</accession>
<evidence type="ECO:0000313" key="2">
    <source>
        <dbReference type="EMBL" id="GCC22640.1"/>
    </source>
</evidence>
<dbReference type="EMBL" id="BEZZ01000014">
    <property type="protein sequence ID" value="GCC22640.1"/>
    <property type="molecule type" value="Genomic_DNA"/>
</dbReference>
<feature type="compositionally biased region" description="Basic and acidic residues" evidence="1">
    <location>
        <begin position="56"/>
        <end position="70"/>
    </location>
</feature>
<evidence type="ECO:0000313" key="3">
    <source>
        <dbReference type="Proteomes" id="UP000287033"/>
    </source>
</evidence>
<feature type="region of interest" description="Disordered" evidence="1">
    <location>
        <begin position="149"/>
        <end position="169"/>
    </location>
</feature>
<comment type="caution">
    <text evidence="2">The sequence shown here is derived from an EMBL/GenBank/DDBJ whole genome shotgun (WGS) entry which is preliminary data.</text>
</comment>
<feature type="region of interest" description="Disordered" evidence="1">
    <location>
        <begin position="33"/>
        <end position="77"/>
    </location>
</feature>
<organism evidence="2 3">
    <name type="scientific">Chiloscyllium punctatum</name>
    <name type="common">Brownbanded bambooshark</name>
    <name type="synonym">Hemiscyllium punctatum</name>
    <dbReference type="NCBI Taxonomy" id="137246"/>
    <lineage>
        <taxon>Eukaryota</taxon>
        <taxon>Metazoa</taxon>
        <taxon>Chordata</taxon>
        <taxon>Craniata</taxon>
        <taxon>Vertebrata</taxon>
        <taxon>Chondrichthyes</taxon>
        <taxon>Elasmobranchii</taxon>
        <taxon>Galeomorphii</taxon>
        <taxon>Galeoidea</taxon>
        <taxon>Orectolobiformes</taxon>
        <taxon>Hemiscylliidae</taxon>
        <taxon>Chiloscyllium</taxon>
    </lineage>
</organism>
<protein>
    <submittedName>
        <fullName evidence="2">Uncharacterized protein</fullName>
    </submittedName>
</protein>
<proteinExistence type="predicted"/>
<dbReference type="AlphaFoldDB" id="A0A401RWV5"/>
<evidence type="ECO:0000256" key="1">
    <source>
        <dbReference type="SAM" id="MobiDB-lite"/>
    </source>
</evidence>
<dbReference type="Proteomes" id="UP000287033">
    <property type="component" value="Unassembled WGS sequence"/>
</dbReference>
<reference evidence="2 3" key="1">
    <citation type="journal article" date="2018" name="Nat. Ecol. Evol.">
        <title>Shark genomes provide insights into elasmobranch evolution and the origin of vertebrates.</title>
        <authorList>
            <person name="Hara Y"/>
            <person name="Yamaguchi K"/>
            <person name="Onimaru K"/>
            <person name="Kadota M"/>
            <person name="Koyanagi M"/>
            <person name="Keeley SD"/>
            <person name="Tatsumi K"/>
            <person name="Tanaka K"/>
            <person name="Motone F"/>
            <person name="Kageyama Y"/>
            <person name="Nozu R"/>
            <person name="Adachi N"/>
            <person name="Nishimura O"/>
            <person name="Nakagawa R"/>
            <person name="Tanegashima C"/>
            <person name="Kiyatake I"/>
            <person name="Matsumoto R"/>
            <person name="Murakumo K"/>
            <person name="Nishida K"/>
            <person name="Terakita A"/>
            <person name="Kuratani S"/>
            <person name="Sato K"/>
            <person name="Hyodo S Kuraku.S."/>
        </authorList>
    </citation>
    <scope>NUCLEOTIDE SEQUENCE [LARGE SCALE GENOMIC DNA]</scope>
</reference>